<keyword evidence="7" id="KW-1185">Reference proteome</keyword>
<organism evidence="6 7">
    <name type="scientific">Pyxicephalus adspersus</name>
    <name type="common">African bullfrog</name>
    <dbReference type="NCBI Taxonomy" id="30357"/>
    <lineage>
        <taxon>Eukaryota</taxon>
        <taxon>Metazoa</taxon>
        <taxon>Chordata</taxon>
        <taxon>Craniata</taxon>
        <taxon>Vertebrata</taxon>
        <taxon>Euteleostomi</taxon>
        <taxon>Amphibia</taxon>
        <taxon>Batrachia</taxon>
        <taxon>Anura</taxon>
        <taxon>Neobatrachia</taxon>
        <taxon>Ranoidea</taxon>
        <taxon>Pyxicephalidae</taxon>
        <taxon>Pyxicephalinae</taxon>
        <taxon>Pyxicephalus</taxon>
    </lineage>
</organism>
<feature type="region of interest" description="Disordered" evidence="5">
    <location>
        <begin position="1"/>
        <end position="34"/>
    </location>
</feature>
<dbReference type="Gene3D" id="4.10.40.30">
    <property type="entry name" value="CART, C-terminal domain"/>
    <property type="match status" value="1"/>
</dbReference>
<dbReference type="PANTHER" id="PTHR16655:SF2">
    <property type="entry name" value="COCAINE- AND AMPHETAMINE-REGULATED TRANSCRIPT PROTEIN-LIKE"/>
    <property type="match status" value="1"/>
</dbReference>
<evidence type="ECO:0008006" key="8">
    <source>
        <dbReference type="Google" id="ProtNLM"/>
    </source>
</evidence>
<reference evidence="6" key="1">
    <citation type="thesis" date="2020" institute="ProQuest LLC" country="789 East Eisenhower Parkway, Ann Arbor, MI, USA">
        <title>Comparative Genomics and Chromosome Evolution.</title>
        <authorList>
            <person name="Mudd A.B."/>
        </authorList>
    </citation>
    <scope>NUCLEOTIDE SEQUENCE</scope>
    <source>
        <strain evidence="6">1538</strain>
        <tissue evidence="6">Blood</tissue>
    </source>
</reference>
<evidence type="ECO:0000256" key="4">
    <source>
        <dbReference type="ARBA" id="ARBA00023157"/>
    </source>
</evidence>
<comment type="subcellular location">
    <subcellularLocation>
        <location evidence="1">Secreted</location>
    </subcellularLocation>
</comment>
<comment type="similarity">
    <text evidence="2">Belongs to the CART family.</text>
</comment>
<dbReference type="GO" id="GO:0008343">
    <property type="term" value="P:adult feeding behavior"/>
    <property type="evidence" value="ECO:0007669"/>
    <property type="project" value="InterPro"/>
</dbReference>
<dbReference type="Pfam" id="PF06373">
    <property type="entry name" value="CART"/>
    <property type="match status" value="1"/>
</dbReference>
<dbReference type="GO" id="GO:0005615">
    <property type="term" value="C:extracellular space"/>
    <property type="evidence" value="ECO:0007669"/>
    <property type="project" value="InterPro"/>
</dbReference>
<dbReference type="EMBL" id="DYDO01000002">
    <property type="protein sequence ID" value="DBA31837.1"/>
    <property type="molecule type" value="Genomic_DNA"/>
</dbReference>
<dbReference type="SUPFAM" id="SSF64546">
    <property type="entry name" value="Satiety factor CART (cocaine and amphetamine regulated transcript)"/>
    <property type="match status" value="1"/>
</dbReference>
<evidence type="ECO:0000313" key="7">
    <source>
        <dbReference type="Proteomes" id="UP001181693"/>
    </source>
</evidence>
<accession>A0AAV3B7V2</accession>
<evidence type="ECO:0000256" key="3">
    <source>
        <dbReference type="ARBA" id="ARBA00022525"/>
    </source>
</evidence>
<keyword evidence="4" id="KW-1015">Disulfide bond</keyword>
<protein>
    <recommendedName>
        <fullName evidence="8">Cocaine- and amphetamine-regulated transcript protein</fullName>
    </recommendedName>
</protein>
<comment type="caution">
    <text evidence="6">The sequence shown here is derived from an EMBL/GenBank/DDBJ whole genome shotgun (WGS) entry which is preliminary data.</text>
</comment>
<gene>
    <name evidence="6" type="ORF">GDO54_007608</name>
</gene>
<dbReference type="GO" id="GO:0032099">
    <property type="term" value="P:negative regulation of appetite"/>
    <property type="evidence" value="ECO:0007669"/>
    <property type="project" value="InterPro"/>
</dbReference>
<dbReference type="GO" id="GO:0009267">
    <property type="term" value="P:cellular response to starvation"/>
    <property type="evidence" value="ECO:0007669"/>
    <property type="project" value="InterPro"/>
</dbReference>
<dbReference type="InterPro" id="IPR009106">
    <property type="entry name" value="CART"/>
</dbReference>
<dbReference type="PANTHER" id="PTHR16655">
    <property type="entry name" value="COCAINE AND AMPHETAMINE REGULATED TRANSCRIPT PROTEIN"/>
    <property type="match status" value="1"/>
</dbReference>
<dbReference type="GO" id="GO:0005184">
    <property type="term" value="F:neuropeptide hormone activity"/>
    <property type="evidence" value="ECO:0007669"/>
    <property type="project" value="InterPro"/>
</dbReference>
<evidence type="ECO:0000256" key="1">
    <source>
        <dbReference type="ARBA" id="ARBA00004613"/>
    </source>
</evidence>
<dbReference type="AlphaFoldDB" id="A0AAV3B7V2"/>
<evidence type="ECO:0000256" key="5">
    <source>
        <dbReference type="SAM" id="MobiDB-lite"/>
    </source>
</evidence>
<evidence type="ECO:0000313" key="6">
    <source>
        <dbReference type="EMBL" id="DBA31837.1"/>
    </source>
</evidence>
<proteinExistence type="inferred from homology"/>
<dbReference type="InterPro" id="IPR036722">
    <property type="entry name" value="CART_C_sf"/>
</dbReference>
<keyword evidence="3" id="KW-0964">Secreted</keyword>
<dbReference type="GO" id="GO:0007186">
    <property type="term" value="P:G protein-coupled receptor signaling pathway"/>
    <property type="evidence" value="ECO:0007669"/>
    <property type="project" value="InterPro"/>
</dbReference>
<evidence type="ECO:0000256" key="2">
    <source>
        <dbReference type="ARBA" id="ARBA00005294"/>
    </source>
</evidence>
<dbReference type="CDD" id="cd22741">
    <property type="entry name" value="CART_CTD-like"/>
    <property type="match status" value="1"/>
</dbReference>
<name>A0AAV3B7V2_PYXAD</name>
<dbReference type="Proteomes" id="UP001181693">
    <property type="component" value="Unassembled WGS sequence"/>
</dbReference>
<dbReference type="GO" id="GO:0043410">
    <property type="term" value="P:positive regulation of MAPK cascade"/>
    <property type="evidence" value="ECO:0007669"/>
    <property type="project" value="InterPro"/>
</dbReference>
<sequence length="144" mass="15997">MSLKATCPGPQQSHQRAARRASTEELTLPRRYPSSTMNSSALLLQLLCASVLLFCLCQGQSSREISSEDFDAKKIPTSSEKELVEAMEELLGKFQDRYPVYQKRAQIPMCDIGERCAVKQGPRIGKLCDCSRGSSCNSFLLKCI</sequence>